<dbReference type="Gene3D" id="2.40.50.660">
    <property type="match status" value="1"/>
</dbReference>
<evidence type="ECO:0000313" key="2">
    <source>
        <dbReference type="Proteomes" id="UP000464262"/>
    </source>
</evidence>
<protein>
    <submittedName>
        <fullName evidence="1">DUF2500 family protein</fullName>
    </submittedName>
</protein>
<sequence>MLSPLFVTIGLLAILAGWLCWKNFTQHNQGLNAPEQTVNVTILDKQSIDIDLQRQQIGQDTQEYWIYVQKGHFGPKREFQVTPHYYQALTPGDKGALTYRGDQFIHFALQR</sequence>
<dbReference type="Proteomes" id="UP000464262">
    <property type="component" value="Chromosome 1"/>
</dbReference>
<gene>
    <name evidence="1" type="ORF">GT360_00835</name>
</gene>
<dbReference type="InterPro" id="IPR019635">
    <property type="entry name" value="DUF2500"/>
</dbReference>
<evidence type="ECO:0000313" key="1">
    <source>
        <dbReference type="EMBL" id="QIA62179.1"/>
    </source>
</evidence>
<accession>A0A7Z2YCK8</accession>
<dbReference type="RefSeq" id="WP_164647089.1">
    <property type="nucleotide sequence ID" value="NZ_CP047475.1"/>
</dbReference>
<organism evidence="1 2">
    <name type="scientific">Vibrio astriarenae</name>
    <dbReference type="NCBI Taxonomy" id="1481923"/>
    <lineage>
        <taxon>Bacteria</taxon>
        <taxon>Pseudomonadati</taxon>
        <taxon>Pseudomonadota</taxon>
        <taxon>Gammaproteobacteria</taxon>
        <taxon>Vibrionales</taxon>
        <taxon>Vibrionaceae</taxon>
        <taxon>Vibrio</taxon>
    </lineage>
</organism>
<reference evidence="1 2" key="1">
    <citation type="submission" date="2020-01" db="EMBL/GenBank/DDBJ databases">
        <title>Whole genome and functional gene identification of agarase of Vibrio HN897.</title>
        <authorList>
            <person name="Liu Y."/>
            <person name="Zhao Z."/>
        </authorList>
    </citation>
    <scope>NUCLEOTIDE SEQUENCE [LARGE SCALE GENOMIC DNA]</scope>
    <source>
        <strain evidence="1 2">HN897</strain>
    </source>
</reference>
<dbReference type="AlphaFoldDB" id="A0A7Z2YCK8"/>
<dbReference type="Pfam" id="PF10694">
    <property type="entry name" value="DUF2500"/>
    <property type="match status" value="1"/>
</dbReference>
<proteinExistence type="predicted"/>
<keyword evidence="2" id="KW-1185">Reference proteome</keyword>
<name>A0A7Z2YCK8_9VIBR</name>
<dbReference type="EMBL" id="CP047475">
    <property type="protein sequence ID" value="QIA62179.1"/>
    <property type="molecule type" value="Genomic_DNA"/>
</dbReference>
<dbReference type="KEGG" id="vas:GT360_00835"/>